<keyword evidence="3" id="KW-0963">Cytoplasm</keyword>
<dbReference type="InterPro" id="IPR004701">
    <property type="entry name" value="PTS_EIIA_man-typ"/>
</dbReference>
<evidence type="ECO:0000256" key="7">
    <source>
        <dbReference type="ARBA" id="ARBA00022777"/>
    </source>
</evidence>
<sequence>MCMLGILVTSHGKFAEGIIDSGTMIAGAQSNVEVVSLTASGIEEFVVQLNDKLQQMSEQYSEVLILCDLKGGTPYNESFRYILTHEAAEQMKLVAGLNLPMYLETVLASGSMAVAELAKFAVECGQANIEVLDF</sequence>
<evidence type="ECO:0000256" key="6">
    <source>
        <dbReference type="ARBA" id="ARBA00022683"/>
    </source>
</evidence>
<dbReference type="InterPro" id="IPR033887">
    <property type="entry name" value="PTS_IIA_man"/>
</dbReference>
<dbReference type="Pfam" id="PF03610">
    <property type="entry name" value="EIIA-man"/>
    <property type="match status" value="1"/>
</dbReference>
<evidence type="ECO:0000256" key="1">
    <source>
        <dbReference type="ARBA" id="ARBA00004496"/>
    </source>
</evidence>
<evidence type="ECO:0000256" key="5">
    <source>
        <dbReference type="ARBA" id="ARBA00022679"/>
    </source>
</evidence>
<dbReference type="CDD" id="cd00006">
    <property type="entry name" value="PTS_IIA_man"/>
    <property type="match status" value="1"/>
</dbReference>
<proteinExistence type="predicted"/>
<dbReference type="InParanoid" id="A0A5R8QBK2"/>
<dbReference type="GO" id="GO:0016020">
    <property type="term" value="C:membrane"/>
    <property type="evidence" value="ECO:0007669"/>
    <property type="project" value="InterPro"/>
</dbReference>
<dbReference type="Proteomes" id="UP000306912">
    <property type="component" value="Unassembled WGS sequence"/>
</dbReference>
<feature type="domain" description="PTS EIIA type-4" evidence="8">
    <location>
        <begin position="3"/>
        <end position="129"/>
    </location>
</feature>
<dbReference type="PANTHER" id="PTHR33799:SF1">
    <property type="entry name" value="PTS SYSTEM MANNOSE-SPECIFIC EIIAB COMPONENT-RELATED"/>
    <property type="match status" value="1"/>
</dbReference>
<evidence type="ECO:0000256" key="2">
    <source>
        <dbReference type="ARBA" id="ARBA00022448"/>
    </source>
</evidence>
<dbReference type="InterPro" id="IPR051471">
    <property type="entry name" value="Bacterial_PTS_sugar_comp"/>
</dbReference>
<dbReference type="Gene3D" id="3.40.50.510">
    <property type="entry name" value="Phosphotransferase system, mannose-type IIA component"/>
    <property type="match status" value="1"/>
</dbReference>
<comment type="caution">
    <text evidence="9">The sequence shown here is derived from an EMBL/GenBank/DDBJ whole genome shotgun (WGS) entry which is preliminary data.</text>
</comment>
<dbReference type="GO" id="GO:0005737">
    <property type="term" value="C:cytoplasm"/>
    <property type="evidence" value="ECO:0007669"/>
    <property type="project" value="UniProtKB-SubCell"/>
</dbReference>
<keyword evidence="6" id="KW-0598">Phosphotransferase system</keyword>
<dbReference type="GO" id="GO:0016301">
    <property type="term" value="F:kinase activity"/>
    <property type="evidence" value="ECO:0007669"/>
    <property type="project" value="UniProtKB-KW"/>
</dbReference>
<organism evidence="9 10">
    <name type="scientific">Culicoidibacter larvae</name>
    <dbReference type="NCBI Taxonomy" id="2579976"/>
    <lineage>
        <taxon>Bacteria</taxon>
        <taxon>Bacillati</taxon>
        <taxon>Bacillota</taxon>
        <taxon>Culicoidibacteria</taxon>
        <taxon>Culicoidibacterales</taxon>
        <taxon>Culicoidibacteraceae</taxon>
        <taxon>Culicoidibacter</taxon>
    </lineage>
</organism>
<dbReference type="AlphaFoldDB" id="A0A5R8QBK2"/>
<accession>A0A5R8QBK2</accession>
<keyword evidence="2" id="KW-0813">Transport</keyword>
<dbReference type="FunCoup" id="A0A5R8QBK2">
    <property type="interactions" value="27"/>
</dbReference>
<dbReference type="OrthoDB" id="9799827at2"/>
<dbReference type="GO" id="GO:0009401">
    <property type="term" value="P:phosphoenolpyruvate-dependent sugar phosphotransferase system"/>
    <property type="evidence" value="ECO:0007669"/>
    <property type="project" value="UniProtKB-KW"/>
</dbReference>
<dbReference type="InterPro" id="IPR036662">
    <property type="entry name" value="PTS_EIIA_man-typ_sf"/>
</dbReference>
<dbReference type="EMBL" id="VBWP01000005">
    <property type="protein sequence ID" value="TLG73959.1"/>
    <property type="molecule type" value="Genomic_DNA"/>
</dbReference>
<evidence type="ECO:0000313" key="9">
    <source>
        <dbReference type="EMBL" id="TLG73959.1"/>
    </source>
</evidence>
<reference evidence="9 10" key="1">
    <citation type="submission" date="2019-05" db="EMBL/GenBank/DDBJ databases">
        <title>Culicoidintestinum kansasii gen. nov., sp. nov. from the gastrointestinal tract of the biting midge, Culicoides sonorensis.</title>
        <authorList>
            <person name="Neupane S."/>
            <person name="Ghosh A."/>
            <person name="Gunther S."/>
            <person name="Martin K."/>
            <person name="Zurek L."/>
        </authorList>
    </citation>
    <scope>NUCLEOTIDE SEQUENCE [LARGE SCALE GENOMIC DNA]</scope>
    <source>
        <strain evidence="9 10">CS-1</strain>
    </source>
</reference>
<keyword evidence="10" id="KW-1185">Reference proteome</keyword>
<evidence type="ECO:0000259" key="8">
    <source>
        <dbReference type="PROSITE" id="PS51096"/>
    </source>
</evidence>
<keyword evidence="5" id="KW-0808">Transferase</keyword>
<evidence type="ECO:0000256" key="4">
    <source>
        <dbReference type="ARBA" id="ARBA00022597"/>
    </source>
</evidence>
<gene>
    <name evidence="9" type="ORF">FEZ08_07475</name>
</gene>
<dbReference type="PANTHER" id="PTHR33799">
    <property type="entry name" value="PTS PERMEASE-RELATED-RELATED"/>
    <property type="match status" value="1"/>
</dbReference>
<keyword evidence="7" id="KW-0418">Kinase</keyword>
<name>A0A5R8QBK2_9FIRM</name>
<protein>
    <submittedName>
        <fullName evidence="9">PTS mannose/fructose/sorbose family IIA subunit</fullName>
    </submittedName>
</protein>
<evidence type="ECO:0000256" key="3">
    <source>
        <dbReference type="ARBA" id="ARBA00022490"/>
    </source>
</evidence>
<dbReference type="SUPFAM" id="SSF53062">
    <property type="entry name" value="PTS system fructose IIA component-like"/>
    <property type="match status" value="1"/>
</dbReference>
<comment type="subcellular location">
    <subcellularLocation>
        <location evidence="1">Cytoplasm</location>
    </subcellularLocation>
</comment>
<dbReference type="PROSITE" id="PS51096">
    <property type="entry name" value="PTS_EIIA_TYPE_4"/>
    <property type="match status" value="1"/>
</dbReference>
<keyword evidence="4" id="KW-0762">Sugar transport</keyword>
<evidence type="ECO:0000313" key="10">
    <source>
        <dbReference type="Proteomes" id="UP000306912"/>
    </source>
</evidence>